<protein>
    <submittedName>
        <fullName evidence="2">Sugar ABC transporter substrate-binding protein</fullName>
    </submittedName>
</protein>
<reference evidence="2 3" key="1">
    <citation type="submission" date="2019-06" db="EMBL/GenBank/DDBJ databases">
        <title>Genome sequence of Litorilinea aerophila BAA-2444.</title>
        <authorList>
            <person name="Maclea K.S."/>
            <person name="Maurais E.G."/>
            <person name="Iannazzi L.C."/>
        </authorList>
    </citation>
    <scope>NUCLEOTIDE SEQUENCE [LARGE SCALE GENOMIC DNA]</scope>
    <source>
        <strain evidence="2 3">ATCC BAA-2444</strain>
    </source>
</reference>
<accession>A0A540VH96</accession>
<gene>
    <name evidence="2" type="ORF">FKZ61_09905</name>
</gene>
<name>A0A540VH96_9CHLR</name>
<feature type="compositionally biased region" description="Polar residues" evidence="1">
    <location>
        <begin position="8"/>
        <end position="18"/>
    </location>
</feature>
<dbReference type="CDD" id="cd13585">
    <property type="entry name" value="PBP2_TMBP_like"/>
    <property type="match status" value="1"/>
</dbReference>
<evidence type="ECO:0000313" key="3">
    <source>
        <dbReference type="Proteomes" id="UP000317371"/>
    </source>
</evidence>
<dbReference type="PANTHER" id="PTHR43649:SF12">
    <property type="entry name" value="DIACETYLCHITOBIOSE BINDING PROTEIN DASA"/>
    <property type="match status" value="1"/>
</dbReference>
<dbReference type="AlphaFoldDB" id="A0A540VH96"/>
<dbReference type="SUPFAM" id="SSF53850">
    <property type="entry name" value="Periplasmic binding protein-like II"/>
    <property type="match status" value="1"/>
</dbReference>
<dbReference type="EMBL" id="VIGC01000010">
    <property type="protein sequence ID" value="TQE96061.1"/>
    <property type="molecule type" value="Genomic_DNA"/>
</dbReference>
<dbReference type="InterPro" id="IPR006059">
    <property type="entry name" value="SBP"/>
</dbReference>
<proteinExistence type="predicted"/>
<dbReference type="Pfam" id="PF01547">
    <property type="entry name" value="SBP_bac_1"/>
    <property type="match status" value="1"/>
</dbReference>
<organism evidence="2 3">
    <name type="scientific">Litorilinea aerophila</name>
    <dbReference type="NCBI Taxonomy" id="1204385"/>
    <lineage>
        <taxon>Bacteria</taxon>
        <taxon>Bacillati</taxon>
        <taxon>Chloroflexota</taxon>
        <taxon>Caldilineae</taxon>
        <taxon>Caldilineales</taxon>
        <taxon>Caldilineaceae</taxon>
        <taxon>Litorilinea</taxon>
    </lineage>
</organism>
<feature type="region of interest" description="Disordered" evidence="1">
    <location>
        <begin position="1"/>
        <end position="35"/>
    </location>
</feature>
<comment type="caution">
    <text evidence="2">The sequence shown here is derived from an EMBL/GenBank/DDBJ whole genome shotgun (WGS) entry which is preliminary data.</text>
</comment>
<evidence type="ECO:0000313" key="2">
    <source>
        <dbReference type="EMBL" id="TQE96061.1"/>
    </source>
</evidence>
<sequence length="455" mass="49183">MVLAACPSSGSQSTTESAPATGGGEAASTSEAQGETVTLTIATVNNPDMKVMESLSDRFESAHPNIKLEWVVLPENELRARVTTDTATGAASFDVVTVGTFEVPIWGANGWIHSIDDLMSQYPDQVQPNYDLDDLLPAVREGLSNEGTLYALPFYAESSFTMYNKAMFDEAGLEMPEQPTWEQIREFACAIHDPDNGRYGIVLRGLPGWGQVMAPLTTVVNTFGGRWFDMDWNPQLTSPEWIQAVTFYRDLMLDCGAPGVTGIGFTEALNLMSQGQAAIWVDATVAAGFLANSEVGPNMAYALAPVGPVPKGNAWLWSWALAIPSTAAHPAEALQFITWATSKDYIELVAAEKGWAAVPPGTRKSTYERQEYLEAAPFAELVLKSILSANPKDATRDPVPYTGIQYVAIPEFQGIGTDVSQYIAEALSGRTSVEEALQKAQEATLQAMQDAGYIQ</sequence>
<dbReference type="Proteomes" id="UP000317371">
    <property type="component" value="Unassembled WGS sequence"/>
</dbReference>
<dbReference type="Gene3D" id="3.40.190.10">
    <property type="entry name" value="Periplasmic binding protein-like II"/>
    <property type="match status" value="2"/>
</dbReference>
<dbReference type="InterPro" id="IPR050490">
    <property type="entry name" value="Bact_solute-bd_prot1"/>
</dbReference>
<dbReference type="OrthoDB" id="383712at2"/>
<evidence type="ECO:0000256" key="1">
    <source>
        <dbReference type="SAM" id="MobiDB-lite"/>
    </source>
</evidence>
<dbReference type="PANTHER" id="PTHR43649">
    <property type="entry name" value="ARABINOSE-BINDING PROTEIN-RELATED"/>
    <property type="match status" value="1"/>
</dbReference>
<dbReference type="InParanoid" id="A0A540VH96"/>
<keyword evidence="3" id="KW-1185">Reference proteome</keyword>